<dbReference type="CDD" id="cd03755">
    <property type="entry name" value="proteasome_alpha_type_7"/>
    <property type="match status" value="1"/>
</dbReference>
<dbReference type="Pfam" id="PF00227">
    <property type="entry name" value="Proteasome"/>
    <property type="match status" value="1"/>
</dbReference>
<keyword evidence="1 4" id="KW-0963">Cytoplasm</keyword>
<evidence type="ECO:0000313" key="10">
    <source>
        <dbReference type="Proteomes" id="UP000279271"/>
    </source>
</evidence>
<dbReference type="InterPro" id="IPR029055">
    <property type="entry name" value="Ntn_hydrolases_N"/>
</dbReference>
<dbReference type="Proteomes" id="UP000279271">
    <property type="component" value="Unassembled WGS sequence"/>
</dbReference>
<sequence>MARYDRAITVFSPDGHLFQVEYALEAVRKGALAVGVRGTDTIVLGVEKKAVAKLQVSQTVRKIAQIDDHICLAFAGLTADARVLINKARTEAQSHRLTLDEPASVEHMTRHIAATQQKYTQSGGVRPFGISTLIVGFDGAGRPALYQTDPSGTYSAWKANAIGRNSKTVREYLEKNYEAGGPRDTLKLALRALTEVVDASSKNVEMAVVEAGAGLRFLADAELDELVAELEAEKAAAAAARGGAARDAQPPAS</sequence>
<dbReference type="Gene3D" id="3.60.20.10">
    <property type="entry name" value="Glutamine Phosphoribosylpyrophosphate, subunit 1, domain 1"/>
    <property type="match status" value="1"/>
</dbReference>
<dbReference type="GO" id="GO:0005737">
    <property type="term" value="C:cytoplasm"/>
    <property type="evidence" value="ECO:0007669"/>
    <property type="project" value="UniProtKB-SubCell"/>
</dbReference>
<comment type="subcellular location">
    <subcellularLocation>
        <location evidence="4">Cytoplasm</location>
    </subcellularLocation>
    <subcellularLocation>
        <location evidence="4">Nucleus</location>
    </subcellularLocation>
</comment>
<dbReference type="Proteomes" id="UP000028924">
    <property type="component" value="Unassembled WGS sequence"/>
</dbReference>
<evidence type="ECO:0000313" key="7">
    <source>
        <dbReference type="EMBL" id="KFM26528.1"/>
    </source>
</evidence>
<dbReference type="EMBL" id="GDKF01003433">
    <property type="protein sequence ID" value="JAT75189.1"/>
    <property type="molecule type" value="Transcribed_RNA"/>
</dbReference>
<evidence type="ECO:0000259" key="5">
    <source>
        <dbReference type="PROSITE" id="PS00388"/>
    </source>
</evidence>
<comment type="subunit">
    <text evidence="4">The 20S proteasome core is composed of 28 subunits that are arranged in four stacked rings, resulting in a barrel-shaped structure. The two end rings are each formed by seven alpha subunits, and the two central rings are each formed by seven beta subunits.</text>
</comment>
<feature type="domain" description="Proteasome alpha-type subunits" evidence="5">
    <location>
        <begin position="4"/>
        <end position="26"/>
    </location>
</feature>
<accession>A0A087SLC4</accession>
<gene>
    <name evidence="8" type="ORF">APUTEX25_004482</name>
    <name evidence="7" type="ORF">F751_2115</name>
    <name evidence="6" type="ORF">g.100404</name>
</gene>
<dbReference type="KEGG" id="apro:F751_2115"/>
<dbReference type="RefSeq" id="XP_011399466.1">
    <property type="nucleotide sequence ID" value="XM_011401164.1"/>
</dbReference>
<dbReference type="PROSITE" id="PS00388">
    <property type="entry name" value="PROTEASOME_ALPHA_1"/>
    <property type="match status" value="1"/>
</dbReference>
<reference evidence="7 9" key="1">
    <citation type="journal article" date="2014" name="BMC Genomics">
        <title>Oil accumulation mechanisms of the oleaginous microalga Chlorella protothecoides revealed through its genome, transcriptomes, and proteomes.</title>
        <authorList>
            <person name="Gao C."/>
            <person name="Wang Y."/>
            <person name="Shen Y."/>
            <person name="Yan D."/>
            <person name="He X."/>
            <person name="Dai J."/>
            <person name="Wu Q."/>
        </authorList>
    </citation>
    <scope>NUCLEOTIDE SEQUENCE [LARGE SCALE GENOMIC DNA]</scope>
    <source>
        <strain evidence="7 9">0710</strain>
    </source>
</reference>
<dbReference type="GO" id="GO:0019773">
    <property type="term" value="C:proteasome core complex, alpha-subunit complex"/>
    <property type="evidence" value="ECO:0007669"/>
    <property type="project" value="UniProtKB-UniRule"/>
</dbReference>
<dbReference type="AlphaFoldDB" id="A0A087SLC4"/>
<dbReference type="InterPro" id="IPR023332">
    <property type="entry name" value="Proteasome_alpha-type"/>
</dbReference>
<keyword evidence="9" id="KW-1185">Reference proteome</keyword>
<evidence type="ECO:0000313" key="6">
    <source>
        <dbReference type="EMBL" id="JAT75189.1"/>
    </source>
</evidence>
<comment type="similarity">
    <text evidence="3 4">Belongs to the peptidase T1A family.</text>
</comment>
<proteinExistence type="inferred from homology"/>
<dbReference type="PROSITE" id="PS51475">
    <property type="entry name" value="PROTEASOME_ALPHA_2"/>
    <property type="match status" value="1"/>
</dbReference>
<organism evidence="7 9">
    <name type="scientific">Auxenochlorella protothecoides</name>
    <name type="common">Green microalga</name>
    <name type="synonym">Chlorella protothecoides</name>
    <dbReference type="NCBI Taxonomy" id="3075"/>
    <lineage>
        <taxon>Eukaryota</taxon>
        <taxon>Viridiplantae</taxon>
        <taxon>Chlorophyta</taxon>
        <taxon>core chlorophytes</taxon>
        <taxon>Trebouxiophyceae</taxon>
        <taxon>Chlorellales</taxon>
        <taxon>Chlorellaceae</taxon>
        <taxon>Auxenochlorella</taxon>
    </lineage>
</organism>
<dbReference type="eggNOG" id="KOG0183">
    <property type="taxonomic scope" value="Eukaryota"/>
</dbReference>
<evidence type="ECO:0000256" key="3">
    <source>
        <dbReference type="PROSITE-ProRule" id="PRU00808"/>
    </source>
</evidence>
<evidence type="ECO:0000313" key="9">
    <source>
        <dbReference type="Proteomes" id="UP000028924"/>
    </source>
</evidence>
<dbReference type="InterPro" id="IPR001353">
    <property type="entry name" value="Proteasome_sua/b"/>
</dbReference>
<dbReference type="SMART" id="SM00948">
    <property type="entry name" value="Proteasome_A_N"/>
    <property type="match status" value="1"/>
</dbReference>
<reference evidence="6" key="2">
    <citation type="submission" date="2015-08" db="EMBL/GenBank/DDBJ databases">
        <authorList>
            <person name="Babu N.S."/>
            <person name="Beckwith C.J."/>
            <person name="Beseler K.G."/>
            <person name="Brison A."/>
            <person name="Carone J.V."/>
            <person name="Caskin T.P."/>
            <person name="Diamond M."/>
            <person name="Durham M.E."/>
            <person name="Foxe J.M."/>
            <person name="Go M."/>
            <person name="Henderson B.A."/>
            <person name="Jones I.B."/>
            <person name="McGettigan J.A."/>
            <person name="Micheletti S.J."/>
            <person name="Nasrallah M.E."/>
            <person name="Ortiz D."/>
            <person name="Piller C.R."/>
            <person name="Privatt S.R."/>
            <person name="Schneider S.L."/>
            <person name="Sharp S."/>
            <person name="Smith T.C."/>
            <person name="Stanton J.D."/>
            <person name="Ullery H.E."/>
            <person name="Wilson R.J."/>
            <person name="Serrano M.G."/>
            <person name="Buck G."/>
            <person name="Lee V."/>
            <person name="Wang Y."/>
            <person name="Carvalho R."/>
            <person name="Voegtly L."/>
            <person name="Shi R."/>
            <person name="Duckworth R."/>
            <person name="Johnson A."/>
            <person name="Loviza R."/>
            <person name="Walstead R."/>
            <person name="Shah Z."/>
            <person name="Kiflezghi M."/>
            <person name="Wade K."/>
            <person name="Ball S.L."/>
            <person name="Bradley K.W."/>
            <person name="Asai D.J."/>
            <person name="Bowman C.A."/>
            <person name="Russell D.A."/>
            <person name="Pope W.H."/>
            <person name="Jacobs-Sera D."/>
            <person name="Hendrix R.W."/>
            <person name="Hatfull G.F."/>
        </authorList>
    </citation>
    <scope>NUCLEOTIDE SEQUENCE</scope>
</reference>
<keyword evidence="4" id="KW-0539">Nucleus</keyword>
<reference evidence="8" key="5">
    <citation type="submission" date="2018-11" db="EMBL/GenBank/DDBJ databases">
        <title>Characterization of plant carbon substrate utilization by Auxenochlorella protothecoides.</title>
        <authorList>
            <person name="Vogler B.W."/>
            <person name="Starkenburg S.R."/>
            <person name="Sudasinghe N."/>
            <person name="Schambach J.Y."/>
            <person name="Rollin J.A."/>
            <person name="Pattathil S."/>
            <person name="Barry A.N."/>
        </authorList>
    </citation>
    <scope>NUCLEOTIDE SEQUENCE [LARGE SCALE GENOMIC DNA]</scope>
    <source>
        <strain evidence="8">UTEX 25</strain>
    </source>
</reference>
<dbReference type="GeneID" id="23613506"/>
<evidence type="ECO:0000256" key="2">
    <source>
        <dbReference type="ARBA" id="ARBA00022942"/>
    </source>
</evidence>
<dbReference type="Pfam" id="PF10584">
    <property type="entry name" value="Proteasome_A_N"/>
    <property type="match status" value="1"/>
</dbReference>
<evidence type="ECO:0000256" key="1">
    <source>
        <dbReference type="ARBA" id="ARBA00022490"/>
    </source>
</evidence>
<dbReference type="NCBIfam" id="NF003075">
    <property type="entry name" value="PRK03996.1"/>
    <property type="match status" value="1"/>
</dbReference>
<name>A0A087SLC4_AUXPR</name>
<comment type="function">
    <text evidence="4">The proteasome is a multicatalytic proteinase complex which is characterized by its ability to cleave peptides with Arg, Phe, Tyr, Leu, and Glu adjacent to the leaving group at neutral or slightly basic pH.</text>
</comment>
<dbReference type="EMBL" id="KL662129">
    <property type="protein sequence ID" value="KFM26528.1"/>
    <property type="molecule type" value="Genomic_DNA"/>
</dbReference>
<dbReference type="EMBL" id="QOKY01000154">
    <property type="protein sequence ID" value="RMZ56058.1"/>
    <property type="molecule type" value="Genomic_DNA"/>
</dbReference>
<protein>
    <recommendedName>
        <fullName evidence="4">Proteasome subunit alpha type</fullName>
    </recommendedName>
</protein>
<dbReference type="SUPFAM" id="SSF56235">
    <property type="entry name" value="N-terminal nucleophile aminohydrolases (Ntn hydrolases)"/>
    <property type="match status" value="1"/>
</dbReference>
<reference evidence="8" key="4">
    <citation type="submission" date="2018-10" db="EMBL/GenBank/DDBJ databases">
        <authorList>
            <person name="Hovde B."/>
            <person name="Zhang X."/>
        </authorList>
    </citation>
    <scope>NUCLEOTIDE SEQUENCE [LARGE SCALE GENOMIC DNA]</scope>
    <source>
        <strain evidence="8">UTEX 25</strain>
    </source>
</reference>
<dbReference type="GO" id="GO:0006511">
    <property type="term" value="P:ubiquitin-dependent protein catabolic process"/>
    <property type="evidence" value="ECO:0007669"/>
    <property type="project" value="InterPro"/>
</dbReference>
<reference evidence="10" key="3">
    <citation type="journal article" date="2018" name="Algal Res.">
        <title>Characterization of plant carbon substrate utilization by Auxenochlorella protothecoides.</title>
        <authorList>
            <person name="Vogler B.W."/>
            <person name="Starkenburg S.R."/>
            <person name="Sudasinghe N."/>
            <person name="Schambach J.Y."/>
            <person name="Rollin J.A."/>
            <person name="Pattathil S."/>
            <person name="Barry A.N."/>
        </authorList>
    </citation>
    <scope>NUCLEOTIDE SEQUENCE [LARGE SCALE GENOMIC DNA]</scope>
    <source>
        <strain evidence="10">UTEX 25</strain>
    </source>
</reference>
<dbReference type="PANTHER" id="PTHR11599">
    <property type="entry name" value="PROTEASOME SUBUNIT ALPHA/BETA"/>
    <property type="match status" value="1"/>
</dbReference>
<evidence type="ECO:0000313" key="8">
    <source>
        <dbReference type="EMBL" id="RMZ56058.1"/>
    </source>
</evidence>
<dbReference type="InterPro" id="IPR050115">
    <property type="entry name" value="Proteasome_alpha"/>
</dbReference>
<dbReference type="OrthoDB" id="431557at2759"/>
<keyword evidence="2 3" id="KW-0647">Proteasome</keyword>
<dbReference type="GO" id="GO:0005634">
    <property type="term" value="C:nucleus"/>
    <property type="evidence" value="ECO:0007669"/>
    <property type="project" value="UniProtKB-SubCell"/>
</dbReference>
<dbReference type="InterPro" id="IPR000426">
    <property type="entry name" value="Proteasome_asu_N"/>
</dbReference>
<evidence type="ECO:0000256" key="4">
    <source>
        <dbReference type="RuleBase" id="RU000551"/>
    </source>
</evidence>
<dbReference type="FunFam" id="3.60.20.10:FF:000004">
    <property type="entry name" value="Proteasome subunit alpha type-4"/>
    <property type="match status" value="1"/>
</dbReference>
<dbReference type="STRING" id="3075.A0A087SLC4"/>